<sequence>MSSTKALKDETKMFKAGNSWGFRVTSKDKKALGASEDTIFEKIIDPNGDKITFKKLDAVDPSLDSFMDDFYQKHGDLMKELEDK</sequence>
<dbReference type="RefSeq" id="WP_013853592.1">
    <property type="nucleotide sequence ID" value="NZ_CP061341.1"/>
</dbReference>
<gene>
    <name evidence="2" type="ORF">QEJ78_05535</name>
    <name evidence="1" type="ORF">SAMN02983011_00295</name>
</gene>
<keyword evidence="3" id="KW-1185">Reference proteome</keyword>
<reference evidence="2" key="3">
    <citation type="submission" date="2023-04" db="EMBL/GenBank/DDBJ databases">
        <authorList>
            <person name="Wang Y."/>
        </authorList>
    </citation>
    <scope>NUCLEOTIDE SEQUENCE</scope>
    <source>
        <strain evidence="2">ZW18</strain>
    </source>
</reference>
<evidence type="ECO:0000313" key="2">
    <source>
        <dbReference type="EMBL" id="WGO86860.1"/>
    </source>
</evidence>
<reference evidence="1 3" key="1">
    <citation type="submission" date="2016-10" db="EMBL/GenBank/DDBJ databases">
        <authorList>
            <person name="Varghese N."/>
            <person name="Submissions S."/>
        </authorList>
    </citation>
    <scope>NUCLEOTIDE SEQUENCE [LARGE SCALE GENOMIC DNA]</scope>
    <source>
        <strain evidence="1 3">ATCC 43761</strain>
    </source>
</reference>
<dbReference type="EMBL" id="FMXC01000002">
    <property type="protein sequence ID" value="SDA39919.1"/>
    <property type="molecule type" value="Genomic_DNA"/>
</dbReference>
<evidence type="ECO:0000313" key="4">
    <source>
        <dbReference type="Proteomes" id="UP001242513"/>
    </source>
</evidence>
<proteinExistence type="predicted"/>
<dbReference type="AlphaFoldDB" id="A0AAX3UH67"/>
<reference evidence="2" key="2">
    <citation type="journal article" date="2022" name="Food Funct.">
        <title>Lactobacillus kefiranofaciens ZW18 from Kefir enhances the anti-tumor effect of anti-programmed cell death 1 (PD-1) immunotherapy by modulating the gut microbiota.</title>
        <authorList>
            <person name="Zhao J."/>
            <person name="Wang Y."/>
            <person name="Wang J."/>
            <person name="Lv M."/>
            <person name="Zhou C."/>
            <person name="Jia L."/>
            <person name="Geng W."/>
        </authorList>
    </citation>
    <scope>NUCLEOTIDE SEQUENCE</scope>
    <source>
        <strain evidence="2">ZW18</strain>
    </source>
</reference>
<dbReference type="Proteomes" id="UP001242513">
    <property type="component" value="Chromosome"/>
</dbReference>
<dbReference type="Proteomes" id="UP000181860">
    <property type="component" value="Unassembled WGS sequence"/>
</dbReference>
<organism evidence="2 4">
    <name type="scientific">Lactobacillus kefiranofaciens</name>
    <dbReference type="NCBI Taxonomy" id="267818"/>
    <lineage>
        <taxon>Bacteria</taxon>
        <taxon>Bacillati</taxon>
        <taxon>Bacillota</taxon>
        <taxon>Bacilli</taxon>
        <taxon>Lactobacillales</taxon>
        <taxon>Lactobacillaceae</taxon>
        <taxon>Lactobacillus</taxon>
    </lineage>
</organism>
<evidence type="ECO:0000313" key="1">
    <source>
        <dbReference type="EMBL" id="SDA39919.1"/>
    </source>
</evidence>
<name>A0AAX3UH67_9LACO</name>
<evidence type="ECO:0000313" key="3">
    <source>
        <dbReference type="Proteomes" id="UP000181860"/>
    </source>
</evidence>
<accession>A0AAX3UH67</accession>
<dbReference type="EMBL" id="CP123735">
    <property type="protein sequence ID" value="WGO86860.1"/>
    <property type="molecule type" value="Genomic_DNA"/>
</dbReference>
<protein>
    <submittedName>
        <fullName evidence="2">AbrB family transcriptional regulator</fullName>
    </submittedName>
</protein>
<dbReference type="GeneID" id="72686315"/>